<evidence type="ECO:0000313" key="2">
    <source>
        <dbReference type="Proteomes" id="UP000247569"/>
    </source>
</evidence>
<accession>A0A318JYX8</accession>
<gene>
    <name evidence="1" type="ORF">DFR70_11153</name>
</gene>
<name>A0A318JYX8_9NOCA</name>
<evidence type="ECO:0000313" key="1">
    <source>
        <dbReference type="EMBL" id="PXX59671.1"/>
    </source>
</evidence>
<sequence length="29" mass="3179">MLTGRSADELPSPFIDVVATEVTDREVTE</sequence>
<proteinExistence type="predicted"/>
<keyword evidence="2" id="KW-1185">Reference proteome</keyword>
<reference evidence="1 2" key="1">
    <citation type="submission" date="2018-05" db="EMBL/GenBank/DDBJ databases">
        <title>Genomic Encyclopedia of Type Strains, Phase IV (KMG-IV): sequencing the most valuable type-strain genomes for metagenomic binning, comparative biology and taxonomic classification.</title>
        <authorList>
            <person name="Goeker M."/>
        </authorList>
    </citation>
    <scope>NUCLEOTIDE SEQUENCE [LARGE SCALE GENOMIC DNA]</scope>
    <source>
        <strain evidence="1 2">DSM 44704</strain>
    </source>
</reference>
<dbReference type="AlphaFoldDB" id="A0A318JYX8"/>
<organism evidence="1 2">
    <name type="scientific">Nocardia tenerifensis</name>
    <dbReference type="NCBI Taxonomy" id="228006"/>
    <lineage>
        <taxon>Bacteria</taxon>
        <taxon>Bacillati</taxon>
        <taxon>Actinomycetota</taxon>
        <taxon>Actinomycetes</taxon>
        <taxon>Mycobacteriales</taxon>
        <taxon>Nocardiaceae</taxon>
        <taxon>Nocardia</taxon>
    </lineage>
</organism>
<dbReference type="Proteomes" id="UP000247569">
    <property type="component" value="Unassembled WGS sequence"/>
</dbReference>
<comment type="caution">
    <text evidence="1">The sequence shown here is derived from an EMBL/GenBank/DDBJ whole genome shotgun (WGS) entry which is preliminary data.</text>
</comment>
<protein>
    <submittedName>
        <fullName evidence="1">Uncharacterized protein</fullName>
    </submittedName>
</protein>
<dbReference type="EMBL" id="QJKF01000011">
    <property type="protein sequence ID" value="PXX59671.1"/>
    <property type="molecule type" value="Genomic_DNA"/>
</dbReference>